<dbReference type="KEGG" id="nti:DNFV4_03026"/>
<evidence type="ECO:0000256" key="10">
    <source>
        <dbReference type="SAM" id="MobiDB-lite"/>
    </source>
</evidence>
<comment type="similarity">
    <text evidence="2 9">Belongs to the SLC41A transporter family.</text>
</comment>
<reference evidence="12" key="1">
    <citation type="submission" date="2022-10" db="EMBL/GenBank/DDBJ databases">
        <authorList>
            <person name="Koch H."/>
        </authorList>
    </citation>
    <scope>NUCLEOTIDE SEQUENCE</scope>
    <source>
        <strain evidence="12">DNF</strain>
    </source>
</reference>
<keyword evidence="3 9" id="KW-0813">Transport</keyword>
<dbReference type="InterPro" id="IPR006667">
    <property type="entry name" value="SLC41_membr_dom"/>
</dbReference>
<dbReference type="Pfam" id="PF01769">
    <property type="entry name" value="MgtE"/>
    <property type="match status" value="1"/>
</dbReference>
<comment type="caution">
    <text evidence="9">Lacks conserved residue(s) required for the propagation of feature annotation.</text>
</comment>
<dbReference type="SMART" id="SM00116">
    <property type="entry name" value="CBS"/>
    <property type="match status" value="2"/>
</dbReference>
<proteinExistence type="inferred from homology"/>
<dbReference type="PANTHER" id="PTHR43773">
    <property type="entry name" value="MAGNESIUM TRANSPORTER MGTE"/>
    <property type="match status" value="1"/>
</dbReference>
<dbReference type="InterPro" id="IPR036739">
    <property type="entry name" value="SLC41_membr_dom_sf"/>
</dbReference>
<dbReference type="PROSITE" id="PS51371">
    <property type="entry name" value="CBS"/>
    <property type="match status" value="2"/>
</dbReference>
<dbReference type="AlphaFoldDB" id="A0AA86T6K9"/>
<comment type="function">
    <text evidence="9">Acts as a magnesium transporter.</text>
</comment>
<dbReference type="GO" id="GO:0046872">
    <property type="term" value="F:metal ion binding"/>
    <property type="evidence" value="ECO:0007669"/>
    <property type="project" value="UniProtKB-KW"/>
</dbReference>
<feature type="domain" description="CBS" evidence="11">
    <location>
        <begin position="185"/>
        <end position="246"/>
    </location>
</feature>
<evidence type="ECO:0000256" key="8">
    <source>
        <dbReference type="PROSITE-ProRule" id="PRU00703"/>
    </source>
</evidence>
<feature type="region of interest" description="Disordered" evidence="10">
    <location>
        <begin position="19"/>
        <end position="45"/>
    </location>
</feature>
<feature type="transmembrane region" description="Helical" evidence="9">
    <location>
        <begin position="432"/>
        <end position="453"/>
    </location>
</feature>
<dbReference type="SUPFAM" id="SSF54631">
    <property type="entry name" value="CBS-domain pair"/>
    <property type="match status" value="1"/>
</dbReference>
<keyword evidence="5 9" id="KW-0460">Magnesium</keyword>
<organism evidence="12 13">
    <name type="scientific">Nitrospira tepida</name>
    <dbReference type="NCBI Taxonomy" id="2973512"/>
    <lineage>
        <taxon>Bacteria</taxon>
        <taxon>Pseudomonadati</taxon>
        <taxon>Nitrospirota</taxon>
        <taxon>Nitrospiria</taxon>
        <taxon>Nitrospirales</taxon>
        <taxon>Nitrospiraceae</taxon>
        <taxon>Nitrospira</taxon>
    </lineage>
</organism>
<dbReference type="PANTHER" id="PTHR43773:SF1">
    <property type="entry name" value="MAGNESIUM TRANSPORTER MGTE"/>
    <property type="match status" value="1"/>
</dbReference>
<keyword evidence="13" id="KW-1185">Reference proteome</keyword>
<keyword evidence="8" id="KW-0129">CBS domain</keyword>
<evidence type="ECO:0000256" key="9">
    <source>
        <dbReference type="RuleBase" id="RU362011"/>
    </source>
</evidence>
<dbReference type="Gene3D" id="3.10.580.10">
    <property type="entry name" value="CBS-domain"/>
    <property type="match status" value="1"/>
</dbReference>
<evidence type="ECO:0000256" key="6">
    <source>
        <dbReference type="ARBA" id="ARBA00022989"/>
    </source>
</evidence>
<protein>
    <recommendedName>
        <fullName evidence="9">Magnesium transporter MgtE</fullName>
    </recommendedName>
</protein>
<evidence type="ECO:0000256" key="7">
    <source>
        <dbReference type="ARBA" id="ARBA00023136"/>
    </source>
</evidence>
<evidence type="ECO:0000256" key="2">
    <source>
        <dbReference type="ARBA" id="ARBA00009749"/>
    </source>
</evidence>
<dbReference type="EMBL" id="OX365700">
    <property type="protein sequence ID" value="CAI4032596.1"/>
    <property type="molecule type" value="Genomic_DNA"/>
</dbReference>
<evidence type="ECO:0000256" key="3">
    <source>
        <dbReference type="ARBA" id="ARBA00022448"/>
    </source>
</evidence>
<dbReference type="SUPFAM" id="SSF158791">
    <property type="entry name" value="MgtE N-terminal domain-like"/>
    <property type="match status" value="1"/>
</dbReference>
<dbReference type="CDD" id="cd04606">
    <property type="entry name" value="CBS_pair_Mg_transporter"/>
    <property type="match status" value="1"/>
</dbReference>
<comment type="subunit">
    <text evidence="9">Homodimer.</text>
</comment>
<dbReference type="Gene3D" id="1.25.60.10">
    <property type="entry name" value="MgtE N-terminal domain-like"/>
    <property type="match status" value="1"/>
</dbReference>
<keyword evidence="4 9" id="KW-0812">Transmembrane</keyword>
<accession>A0AA86T6K9</accession>
<keyword evidence="6 9" id="KW-1133">Transmembrane helix</keyword>
<dbReference type="SMART" id="SM00924">
    <property type="entry name" value="MgtE_N"/>
    <property type="match status" value="1"/>
</dbReference>
<dbReference type="InterPro" id="IPR038076">
    <property type="entry name" value="MgtE_N_sf"/>
</dbReference>
<dbReference type="SUPFAM" id="SSF161093">
    <property type="entry name" value="MgtE membrane domain-like"/>
    <property type="match status" value="1"/>
</dbReference>
<evidence type="ECO:0000313" key="12">
    <source>
        <dbReference type="EMBL" id="CAI4032596.1"/>
    </source>
</evidence>
<dbReference type="Pfam" id="PF03448">
    <property type="entry name" value="MgtE_N"/>
    <property type="match status" value="1"/>
</dbReference>
<feature type="transmembrane region" description="Helical" evidence="9">
    <location>
        <begin position="407"/>
        <end position="426"/>
    </location>
</feature>
<evidence type="ECO:0000259" key="11">
    <source>
        <dbReference type="PROSITE" id="PS51371"/>
    </source>
</evidence>
<dbReference type="GO" id="GO:0015095">
    <property type="term" value="F:magnesium ion transmembrane transporter activity"/>
    <property type="evidence" value="ECO:0007669"/>
    <property type="project" value="UniProtKB-UniRule"/>
</dbReference>
<evidence type="ECO:0000256" key="5">
    <source>
        <dbReference type="ARBA" id="ARBA00022842"/>
    </source>
</evidence>
<keyword evidence="9" id="KW-1003">Cell membrane</keyword>
<gene>
    <name evidence="12" type="ORF">DNFV4_03026</name>
</gene>
<dbReference type="InterPro" id="IPR006669">
    <property type="entry name" value="MgtE_transporter"/>
</dbReference>
<dbReference type="Gene3D" id="1.10.357.20">
    <property type="entry name" value="SLC41 divalent cation transporters, integral membrane domain"/>
    <property type="match status" value="1"/>
</dbReference>
<name>A0AA86T6K9_9BACT</name>
<feature type="transmembrane region" description="Helical" evidence="9">
    <location>
        <begin position="331"/>
        <end position="352"/>
    </location>
</feature>
<evidence type="ECO:0000313" key="13">
    <source>
        <dbReference type="Proteomes" id="UP001179121"/>
    </source>
</evidence>
<dbReference type="GO" id="GO:0005886">
    <property type="term" value="C:plasma membrane"/>
    <property type="evidence" value="ECO:0007669"/>
    <property type="project" value="UniProtKB-SubCell"/>
</dbReference>
<dbReference type="InterPro" id="IPR046342">
    <property type="entry name" value="CBS_dom_sf"/>
</dbReference>
<evidence type="ECO:0000256" key="1">
    <source>
        <dbReference type="ARBA" id="ARBA00004141"/>
    </source>
</evidence>
<dbReference type="Pfam" id="PF00571">
    <property type="entry name" value="CBS"/>
    <property type="match status" value="2"/>
</dbReference>
<keyword evidence="7 9" id="KW-0472">Membrane</keyword>
<feature type="transmembrane region" description="Helical" evidence="9">
    <location>
        <begin position="358"/>
        <end position="377"/>
    </location>
</feature>
<feature type="domain" description="CBS" evidence="11">
    <location>
        <begin position="248"/>
        <end position="304"/>
    </location>
</feature>
<keyword evidence="9" id="KW-0479">Metal-binding</keyword>
<dbReference type="InterPro" id="IPR000644">
    <property type="entry name" value="CBS_dom"/>
</dbReference>
<dbReference type="Proteomes" id="UP001179121">
    <property type="component" value="Chromosome"/>
</dbReference>
<dbReference type="NCBIfam" id="TIGR00400">
    <property type="entry name" value="mgtE"/>
    <property type="match status" value="1"/>
</dbReference>
<sequence>MSACWPNWVISIMSTLPTEKDTVRDTPAQSGQGPGSSPAREGGERGPSKFDLLLASVQKLLRRGAITNLTRMLGRMHSADIARVIGHLSSPKDKRTIFELVRGEKQRGLVLSELDADSINAVVADLQAPDLAWLLKDQESDDVAYILGVLPPERAQDALALMKADVSTEVAGILQYPKDTAGGIMTTEFFSLPEDATAQEAIRRLQQASDAENVFYIYVTDKDDHLVGVLSLRQLLTVPPGTPLKNIMTRDVMSVMVDMDQEEVARQVASYNLLAIPVVDREHVLVGIITVDDVVDVIREEATEDMLKMAGALEEDVLSKSSSLAAAKLRFPWLFTNLFGSLLSGAILWYFRYTIQEVVAVVSFIPVIAAMGGNVGLQSSTLIIRGLATGLIEQADAWKVFFREIRVAILLGLACGLLLTFVGWAWHGQGYLGMVVGMSLIVAFLVSTSMATFMPILLKRSGVDPAVAAGPFVTTANDITGITIYLTLATLLIDYLR</sequence>
<comment type="subcellular location">
    <subcellularLocation>
        <location evidence="9">Cell membrane</location>
        <topology evidence="9">Multi-pass membrane protein</topology>
    </subcellularLocation>
    <subcellularLocation>
        <location evidence="1">Membrane</location>
        <topology evidence="1">Multi-pass membrane protein</topology>
    </subcellularLocation>
</comment>
<dbReference type="InterPro" id="IPR006668">
    <property type="entry name" value="Mg_transptr_MgtE_intracell_dom"/>
</dbReference>
<evidence type="ECO:0000256" key="4">
    <source>
        <dbReference type="ARBA" id="ARBA00022692"/>
    </source>
</evidence>